<accession>A0A1M4YZR9</accession>
<dbReference type="GO" id="GO:0042254">
    <property type="term" value="P:ribosome biogenesis"/>
    <property type="evidence" value="ECO:0007669"/>
    <property type="project" value="UniProtKB-KW"/>
</dbReference>
<evidence type="ECO:0000256" key="4">
    <source>
        <dbReference type="ARBA" id="ARBA00022737"/>
    </source>
</evidence>
<gene>
    <name evidence="8" type="primary">der</name>
    <name evidence="12" type="ORF">SAMN05444274_103521</name>
</gene>
<dbReference type="RefSeq" id="WP_073000770.1">
    <property type="nucleotide sequence ID" value="NZ_FQUM01000003.1"/>
</dbReference>
<dbReference type="GO" id="GO:0005525">
    <property type="term" value="F:GTP binding"/>
    <property type="evidence" value="ECO:0007669"/>
    <property type="project" value="UniProtKB-UniRule"/>
</dbReference>
<dbReference type="CDD" id="cd01894">
    <property type="entry name" value="EngA1"/>
    <property type="match status" value="1"/>
</dbReference>
<comment type="similarity">
    <text evidence="1 8 9 10">Belongs to the TRAFAC class TrmE-Era-EngA-EngB-Septin-like GTPase superfamily. EngA (Der) GTPase family.</text>
</comment>
<dbReference type="STRING" id="1484053.SAMN05444274_103521"/>
<sequence>MSRILAIVGRPNVGKSTLFNRLIESREAIVDEASGVTRDRNYGKSEWNGKMFSVIDTGGYVVNSDDVFEAEINKQVHLAIDEADVILFVVDVESGITDLDDAVAEILRRSGKKVVVAVNKVDNNQRILDAQEFYGLGLGEIYCISSMTGSGTGDLLDQVVESFGDTPDNDEEHELPYLSVVGRPNVGKSSFINTLLDEDRYIVTDVAGTTRDSILTRYNKFGHDFVIVDTAGLRKKGKVRDDIEFYSVLRSVRTIENSDVCLLLIDATRGMEAQDVNVFNLIARNRKGVVILVNKWDLIEKDVHSTKKMEAEIRERIAPYTDVPILFISAKTKQRVYKSLDIAMQVHKNRKKRIKTSALNELLLEAVEAYPPPSVKGKFIKIKYVTQLPSPTPAFALFANLPQYIREPYKRYIENKIRENFDFKGVPIQVYFRQK</sequence>
<dbReference type="FunFam" id="3.40.50.300:FF:000040">
    <property type="entry name" value="GTPase Der"/>
    <property type="match status" value="1"/>
</dbReference>
<evidence type="ECO:0000256" key="6">
    <source>
        <dbReference type="ARBA" id="ARBA00023134"/>
    </source>
</evidence>
<evidence type="ECO:0000256" key="3">
    <source>
        <dbReference type="ARBA" id="ARBA00022517"/>
    </source>
</evidence>
<dbReference type="Proteomes" id="UP000184164">
    <property type="component" value="Unassembled WGS sequence"/>
</dbReference>
<dbReference type="PANTHER" id="PTHR43834">
    <property type="entry name" value="GTPASE DER"/>
    <property type="match status" value="1"/>
</dbReference>
<evidence type="ECO:0000313" key="12">
    <source>
        <dbReference type="EMBL" id="SHF11002.1"/>
    </source>
</evidence>
<feature type="binding site" evidence="8">
    <location>
        <begin position="119"/>
        <end position="122"/>
    </location>
    <ligand>
        <name>GTP</name>
        <dbReference type="ChEBI" id="CHEBI:37565"/>
        <label>1</label>
    </ligand>
</feature>
<evidence type="ECO:0000256" key="10">
    <source>
        <dbReference type="RuleBase" id="RU004481"/>
    </source>
</evidence>
<evidence type="ECO:0000256" key="7">
    <source>
        <dbReference type="ARBA" id="ARBA00032345"/>
    </source>
</evidence>
<dbReference type="InterPro" id="IPR015946">
    <property type="entry name" value="KH_dom-like_a/b"/>
</dbReference>
<dbReference type="InterPro" id="IPR031166">
    <property type="entry name" value="G_ENGA"/>
</dbReference>
<dbReference type="FunFam" id="3.30.300.20:FF:000004">
    <property type="entry name" value="GTPase Der"/>
    <property type="match status" value="1"/>
</dbReference>
<feature type="binding site" evidence="8">
    <location>
        <begin position="229"/>
        <end position="233"/>
    </location>
    <ligand>
        <name>GTP</name>
        <dbReference type="ChEBI" id="CHEBI:37565"/>
        <label>2</label>
    </ligand>
</feature>
<organism evidence="12 13">
    <name type="scientific">Mariniphaga anaerophila</name>
    <dbReference type="NCBI Taxonomy" id="1484053"/>
    <lineage>
        <taxon>Bacteria</taxon>
        <taxon>Pseudomonadati</taxon>
        <taxon>Bacteroidota</taxon>
        <taxon>Bacteroidia</taxon>
        <taxon>Marinilabiliales</taxon>
        <taxon>Prolixibacteraceae</taxon>
        <taxon>Mariniphaga</taxon>
    </lineage>
</organism>
<dbReference type="Pfam" id="PF01926">
    <property type="entry name" value="MMR_HSR1"/>
    <property type="match status" value="2"/>
</dbReference>
<dbReference type="EMBL" id="FQUM01000003">
    <property type="protein sequence ID" value="SHF11002.1"/>
    <property type="molecule type" value="Genomic_DNA"/>
</dbReference>
<dbReference type="PROSITE" id="PS51712">
    <property type="entry name" value="G_ENGA"/>
    <property type="match status" value="2"/>
</dbReference>
<dbReference type="FunFam" id="3.40.50.300:FF:000953">
    <property type="entry name" value="GTPase Der"/>
    <property type="match status" value="1"/>
</dbReference>
<comment type="function">
    <text evidence="8 10">GTPase that plays an essential role in the late steps of ribosome biogenesis.</text>
</comment>
<dbReference type="NCBIfam" id="TIGR00231">
    <property type="entry name" value="small_GTP"/>
    <property type="match status" value="2"/>
</dbReference>
<feature type="domain" description="EngA-type G" evidence="11">
    <location>
        <begin position="176"/>
        <end position="351"/>
    </location>
</feature>
<evidence type="ECO:0000256" key="9">
    <source>
        <dbReference type="PROSITE-ProRule" id="PRU01049"/>
    </source>
</evidence>
<keyword evidence="13" id="KW-1185">Reference proteome</keyword>
<keyword evidence="3 8" id="KW-0690">Ribosome biogenesis</keyword>
<feature type="domain" description="EngA-type G" evidence="11">
    <location>
        <begin position="3"/>
        <end position="167"/>
    </location>
</feature>
<feature type="binding site" evidence="8">
    <location>
        <begin position="56"/>
        <end position="60"/>
    </location>
    <ligand>
        <name>GTP</name>
        <dbReference type="ChEBI" id="CHEBI:37565"/>
        <label>1</label>
    </ligand>
</feature>
<keyword evidence="5 8" id="KW-0547">Nucleotide-binding</keyword>
<keyword evidence="4 10" id="KW-0677">Repeat</keyword>
<name>A0A1M4YZR9_9BACT</name>
<proteinExistence type="inferred from homology"/>
<dbReference type="InterPro" id="IPR027417">
    <property type="entry name" value="P-loop_NTPase"/>
</dbReference>
<evidence type="ECO:0000313" key="13">
    <source>
        <dbReference type="Proteomes" id="UP000184164"/>
    </source>
</evidence>
<dbReference type="OrthoDB" id="9805918at2"/>
<dbReference type="SUPFAM" id="SSF52540">
    <property type="entry name" value="P-loop containing nucleoside triphosphate hydrolases"/>
    <property type="match status" value="2"/>
</dbReference>
<keyword evidence="6 8" id="KW-0342">GTP-binding</keyword>
<dbReference type="Gene3D" id="3.40.50.300">
    <property type="entry name" value="P-loop containing nucleotide triphosphate hydrolases"/>
    <property type="match status" value="2"/>
</dbReference>
<dbReference type="HAMAP" id="MF_00195">
    <property type="entry name" value="GTPase_Der"/>
    <property type="match status" value="1"/>
</dbReference>
<dbReference type="NCBIfam" id="TIGR03594">
    <property type="entry name" value="GTPase_EngA"/>
    <property type="match status" value="1"/>
</dbReference>
<evidence type="ECO:0000256" key="8">
    <source>
        <dbReference type="HAMAP-Rule" id="MF_00195"/>
    </source>
</evidence>
<dbReference type="AlphaFoldDB" id="A0A1M4YZR9"/>
<evidence type="ECO:0000256" key="2">
    <source>
        <dbReference type="ARBA" id="ARBA00020953"/>
    </source>
</evidence>
<dbReference type="GO" id="GO:0043022">
    <property type="term" value="F:ribosome binding"/>
    <property type="evidence" value="ECO:0007669"/>
    <property type="project" value="TreeGrafter"/>
</dbReference>
<evidence type="ECO:0000256" key="1">
    <source>
        <dbReference type="ARBA" id="ARBA00008279"/>
    </source>
</evidence>
<dbReference type="PANTHER" id="PTHR43834:SF6">
    <property type="entry name" value="GTPASE DER"/>
    <property type="match status" value="1"/>
</dbReference>
<dbReference type="Pfam" id="PF14714">
    <property type="entry name" value="KH_dom-like"/>
    <property type="match status" value="1"/>
</dbReference>
<evidence type="ECO:0000256" key="5">
    <source>
        <dbReference type="ARBA" id="ARBA00022741"/>
    </source>
</evidence>
<protein>
    <recommendedName>
        <fullName evidence="2 8">GTPase Der</fullName>
    </recommendedName>
    <alternativeName>
        <fullName evidence="7 8">GTP-binding protein EngA</fullName>
    </alternativeName>
</protein>
<reference evidence="12 13" key="1">
    <citation type="submission" date="2016-11" db="EMBL/GenBank/DDBJ databases">
        <authorList>
            <person name="Jaros S."/>
            <person name="Januszkiewicz K."/>
            <person name="Wedrychowicz H."/>
        </authorList>
    </citation>
    <scope>NUCLEOTIDE SEQUENCE [LARGE SCALE GENOMIC DNA]</scope>
    <source>
        <strain evidence="12 13">DSM 26910</strain>
    </source>
</reference>
<dbReference type="Gene3D" id="3.30.300.20">
    <property type="match status" value="1"/>
</dbReference>
<feature type="binding site" evidence="8">
    <location>
        <begin position="294"/>
        <end position="297"/>
    </location>
    <ligand>
        <name>GTP</name>
        <dbReference type="ChEBI" id="CHEBI:37565"/>
        <label>2</label>
    </ligand>
</feature>
<dbReference type="PIRSF" id="PIRSF006485">
    <property type="entry name" value="GTP-binding_EngA"/>
    <property type="match status" value="1"/>
</dbReference>
<evidence type="ECO:0000259" key="11">
    <source>
        <dbReference type="PROSITE" id="PS51712"/>
    </source>
</evidence>
<dbReference type="InterPro" id="IPR005225">
    <property type="entry name" value="Small_GTP-bd"/>
</dbReference>
<dbReference type="InterPro" id="IPR006073">
    <property type="entry name" value="GTP-bd"/>
</dbReference>
<dbReference type="CDD" id="cd01895">
    <property type="entry name" value="EngA2"/>
    <property type="match status" value="1"/>
</dbReference>
<comment type="subunit">
    <text evidence="8">Associates with the 50S ribosomal subunit.</text>
</comment>
<dbReference type="InterPro" id="IPR016484">
    <property type="entry name" value="GTPase_Der"/>
</dbReference>
<dbReference type="PRINTS" id="PR00326">
    <property type="entry name" value="GTP1OBG"/>
</dbReference>
<feature type="binding site" evidence="8">
    <location>
        <begin position="182"/>
        <end position="189"/>
    </location>
    <ligand>
        <name>GTP</name>
        <dbReference type="ChEBI" id="CHEBI:37565"/>
        <label>2</label>
    </ligand>
</feature>
<dbReference type="InterPro" id="IPR032859">
    <property type="entry name" value="KH_dom-like"/>
</dbReference>
<feature type="binding site" evidence="8">
    <location>
        <begin position="9"/>
        <end position="16"/>
    </location>
    <ligand>
        <name>GTP</name>
        <dbReference type="ChEBI" id="CHEBI:37565"/>
        <label>1</label>
    </ligand>
</feature>